<keyword evidence="2" id="KW-1185">Reference proteome</keyword>
<gene>
    <name evidence="1" type="ORF">BN1326_90088</name>
</gene>
<dbReference type="EMBL" id="CVOU01000021">
    <property type="protein sequence ID" value="CRI29449.1"/>
    <property type="molecule type" value="Genomic_DNA"/>
</dbReference>
<evidence type="ECO:0000313" key="1">
    <source>
        <dbReference type="EMBL" id="CRI29449.1"/>
    </source>
</evidence>
<evidence type="ECO:0000313" key="2">
    <source>
        <dbReference type="Proteomes" id="UP000236509"/>
    </source>
</evidence>
<reference evidence="1 2" key="1">
    <citation type="submission" date="2015-04" db="EMBL/GenBank/DDBJ databases">
        <authorList>
            <person name="Cao L."/>
            <person name="Gao C.H."/>
        </authorList>
    </citation>
    <scope>NUCLEOTIDE SEQUENCE [LARGE SCALE GENOMIC DNA]</scope>
    <source>
        <strain evidence="1 2">SH3</strain>
    </source>
</reference>
<organism evidence="1 2">
    <name type="scientific">Staphylococcus argenteus</name>
    <dbReference type="NCBI Taxonomy" id="985002"/>
    <lineage>
        <taxon>Bacteria</taxon>
        <taxon>Bacillati</taxon>
        <taxon>Bacillota</taxon>
        <taxon>Bacilli</taxon>
        <taxon>Bacillales</taxon>
        <taxon>Staphylococcaceae</taxon>
        <taxon>Staphylococcus</taxon>
    </lineage>
</organism>
<dbReference type="Proteomes" id="UP000236509">
    <property type="component" value="Unassembled WGS sequence"/>
</dbReference>
<protein>
    <submittedName>
        <fullName evidence="1">Uncharacterized protein</fullName>
    </submittedName>
</protein>
<sequence>MYTHFLKWFDYDMLLKNENRGDLYVYVRKILDSFIDSNCNHKFNIN</sequence>
<name>A0A7U7PZ23_9STAP</name>
<dbReference type="AlphaFoldDB" id="A0A7U7PZ23"/>
<accession>A0A7U7PZ23</accession>
<comment type="caution">
    <text evidence="1">The sequence shown here is derived from an EMBL/GenBank/DDBJ whole genome shotgun (WGS) entry which is preliminary data.</text>
</comment>
<proteinExistence type="predicted"/>